<dbReference type="AlphaFoldDB" id="A0A4E9F1X5"/>
<dbReference type="GeneID" id="66059146"/>
<dbReference type="EMBL" id="CAAKNF010000196">
    <property type="protein sequence ID" value="VIO89178.1"/>
    <property type="molecule type" value="Genomic_DNA"/>
</dbReference>
<organism evidence="1">
    <name type="scientific">Brugia malayi</name>
    <name type="common">Filarial nematode worm</name>
    <dbReference type="NCBI Taxonomy" id="6279"/>
    <lineage>
        <taxon>Eukaryota</taxon>
        <taxon>Metazoa</taxon>
        <taxon>Ecdysozoa</taxon>
        <taxon>Nematoda</taxon>
        <taxon>Chromadorea</taxon>
        <taxon>Rhabditida</taxon>
        <taxon>Spirurina</taxon>
        <taxon>Spiruromorpha</taxon>
        <taxon>Filarioidea</taxon>
        <taxon>Onchocercidae</taxon>
        <taxon>Brugia</taxon>
    </lineage>
</organism>
<evidence type="ECO:0000313" key="1">
    <source>
        <dbReference type="EMBL" id="VIO89178.1"/>
    </source>
</evidence>
<proteinExistence type="predicted"/>
<accession>A0A4E9F1X5</accession>
<sequence length="122" mass="13726">MLAGRKTCCNIRVAGVVPSVVSFCSNIDISVRGGTGIQEPLSKKRITHANSLFCKKSSFLSCKSTKTSGYQQQVRGQFSTKANRACTYRRLQRILQMKQSMVWIDHWLRFTALLSAQMTLFS</sequence>
<name>A0A4E9F1X5_BRUMA</name>
<protein>
    <submittedName>
        <fullName evidence="1">Uncharacterized protein</fullName>
    </submittedName>
</protein>
<dbReference type="CTD" id="66059146"/>
<dbReference type="RefSeq" id="XP_042931349.1">
    <property type="nucleotide sequence ID" value="XM_043075415.1"/>
</dbReference>
<gene>
    <name evidence="1" type="primary">Bm18041</name>
    <name evidence="1" type="ORF">BM_BM18041</name>
</gene>
<reference evidence="1" key="1">
    <citation type="submission" date="2019-04" db="EMBL/GenBank/DDBJ databases">
        <authorList>
            <person name="Howe K."/>
            <person name="Paulini M."/>
            <person name="Williams G."/>
        </authorList>
    </citation>
    <scope>NUCLEOTIDE SEQUENCE [LARGE SCALE GENOMIC DNA]</scope>
    <source>
        <strain evidence="1">FR3</strain>
    </source>
</reference>
<dbReference type="KEGG" id="bmy:BM_BM18041"/>